<sequence>MSNHVFLEKQKKKLENQLRVLWSQINYCEDIETSSLALSDYLMKIKKIYMDYTRNENYITLMAERTKQKIDLQLHLFLEGLEKIIQLRENYSHVNAKIVELNKDNMEVDKHLRDTFTLLQNVSSQTKVLAINANIEAHRLGAQGAVFKIIASEVRKLSDITNESSSHMTDTTSKLTSQTSEMTQILNENNRTLIKVVEELEQGKDSFVSMYQDSEDIVNESLVLDDTLKLIYDLIDKVNMMIEYNRISYTNVKKILREQVDITKEMITDFNRELDVSTLVNLNDGIDLYKNFYKHFKEENLEQCVWLIQKALENGEEAAFITTHILERTVETVGKEQIDRLVPLSEIYVNGRIIEACMDILIPILEKDRKKENLGSIIIGNAYGDYHALGRQIIATFLRMAGFDVTDLGLSVSNETFVEAAKKQKANLICVSALIIHTAEEVIQLRELLDKSGLKHVKILVGGAPFNFEPRLVQRVKGDAMAANGIEAIKAAKELLGLLNRKVDYK</sequence>
<dbReference type="OrthoDB" id="5756833at2"/>
<accession>A0A5J5HMI5</accession>
<dbReference type="Gene3D" id="3.40.50.280">
    <property type="entry name" value="Cobalamin-binding domain"/>
    <property type="match status" value="1"/>
</dbReference>
<evidence type="ECO:0000313" key="6">
    <source>
        <dbReference type="EMBL" id="KAA9022306.1"/>
    </source>
</evidence>
<dbReference type="PANTHER" id="PTHR45833">
    <property type="entry name" value="METHIONINE SYNTHASE"/>
    <property type="match status" value="1"/>
</dbReference>
<evidence type="ECO:0000259" key="5">
    <source>
        <dbReference type="PROSITE" id="PS51332"/>
    </source>
</evidence>
<organism evidence="6 7">
    <name type="scientific">Niallia endozanthoxylica</name>
    <dbReference type="NCBI Taxonomy" id="2036016"/>
    <lineage>
        <taxon>Bacteria</taxon>
        <taxon>Bacillati</taxon>
        <taxon>Bacillota</taxon>
        <taxon>Bacilli</taxon>
        <taxon>Bacillales</taxon>
        <taxon>Bacillaceae</taxon>
        <taxon>Niallia</taxon>
    </lineage>
</organism>
<dbReference type="Gene3D" id="1.10.287.950">
    <property type="entry name" value="Methyl-accepting chemotaxis protein"/>
    <property type="match status" value="1"/>
</dbReference>
<gene>
    <name evidence="6" type="ORF">F4V44_15685</name>
</gene>
<dbReference type="SUPFAM" id="SSF52242">
    <property type="entry name" value="Cobalamin (vitamin B12)-binding domain"/>
    <property type="match status" value="1"/>
</dbReference>
<dbReference type="GO" id="GO:0016020">
    <property type="term" value="C:membrane"/>
    <property type="evidence" value="ECO:0007669"/>
    <property type="project" value="InterPro"/>
</dbReference>
<dbReference type="GO" id="GO:0046653">
    <property type="term" value="P:tetrahydrofolate metabolic process"/>
    <property type="evidence" value="ECO:0007669"/>
    <property type="project" value="TreeGrafter"/>
</dbReference>
<dbReference type="InterPro" id="IPR036724">
    <property type="entry name" value="Cobalamin-bd_sf"/>
</dbReference>
<dbReference type="Proteomes" id="UP000326671">
    <property type="component" value="Unassembled WGS sequence"/>
</dbReference>
<dbReference type="PROSITE" id="PS51332">
    <property type="entry name" value="B12_BINDING"/>
    <property type="match status" value="1"/>
</dbReference>
<evidence type="ECO:0000256" key="2">
    <source>
        <dbReference type="ARBA" id="ARBA00023285"/>
    </source>
</evidence>
<dbReference type="GO" id="GO:0031419">
    <property type="term" value="F:cobalamin binding"/>
    <property type="evidence" value="ECO:0007669"/>
    <property type="project" value="InterPro"/>
</dbReference>
<evidence type="ECO:0000256" key="1">
    <source>
        <dbReference type="ARBA" id="ARBA00022723"/>
    </source>
</evidence>
<keyword evidence="2" id="KW-0170">Cobalt</keyword>
<keyword evidence="3" id="KW-0807">Transducer</keyword>
<dbReference type="GO" id="GO:0050667">
    <property type="term" value="P:homocysteine metabolic process"/>
    <property type="evidence" value="ECO:0007669"/>
    <property type="project" value="TreeGrafter"/>
</dbReference>
<feature type="domain" description="B12-binding" evidence="5">
    <location>
        <begin position="374"/>
        <end position="506"/>
    </location>
</feature>
<dbReference type="InterPro" id="IPR004089">
    <property type="entry name" value="MCPsignal_dom"/>
</dbReference>
<dbReference type="SUPFAM" id="SSF58104">
    <property type="entry name" value="Methyl-accepting chemotaxis protein (MCP) signaling domain"/>
    <property type="match status" value="1"/>
</dbReference>
<dbReference type="Pfam" id="PF00015">
    <property type="entry name" value="MCPsignal"/>
    <property type="match status" value="1"/>
</dbReference>
<keyword evidence="1" id="KW-0479">Metal-binding</keyword>
<dbReference type="GO" id="GO:0005829">
    <property type="term" value="C:cytosol"/>
    <property type="evidence" value="ECO:0007669"/>
    <property type="project" value="TreeGrafter"/>
</dbReference>
<protein>
    <submittedName>
        <fullName evidence="6">Uncharacterized protein</fullName>
    </submittedName>
</protein>
<dbReference type="PROSITE" id="PS50111">
    <property type="entry name" value="CHEMOTAXIS_TRANSDUC_2"/>
    <property type="match status" value="1"/>
</dbReference>
<proteinExistence type="predicted"/>
<dbReference type="RefSeq" id="WP_150440963.1">
    <property type="nucleotide sequence ID" value="NZ_VYKL01000023.1"/>
</dbReference>
<keyword evidence="7" id="KW-1185">Reference proteome</keyword>
<evidence type="ECO:0000259" key="4">
    <source>
        <dbReference type="PROSITE" id="PS50111"/>
    </source>
</evidence>
<dbReference type="PANTHER" id="PTHR45833:SF1">
    <property type="entry name" value="METHIONINE SYNTHASE"/>
    <property type="match status" value="1"/>
</dbReference>
<dbReference type="Pfam" id="PF02310">
    <property type="entry name" value="B12-binding"/>
    <property type="match status" value="1"/>
</dbReference>
<dbReference type="GO" id="GO:0007165">
    <property type="term" value="P:signal transduction"/>
    <property type="evidence" value="ECO:0007669"/>
    <property type="project" value="UniProtKB-KW"/>
</dbReference>
<dbReference type="AlphaFoldDB" id="A0A5J5HMI5"/>
<evidence type="ECO:0000256" key="3">
    <source>
        <dbReference type="PROSITE-ProRule" id="PRU00284"/>
    </source>
</evidence>
<dbReference type="InterPro" id="IPR006158">
    <property type="entry name" value="Cobalamin-bd"/>
</dbReference>
<reference evidence="6 7" key="1">
    <citation type="submission" date="2019-09" db="EMBL/GenBank/DDBJ databases">
        <title>Whole genome sequences of isolates from the Mars Exploration Rovers.</title>
        <authorList>
            <person name="Seuylemezian A."/>
            <person name="Vaishampayan P."/>
        </authorList>
    </citation>
    <scope>NUCLEOTIDE SEQUENCE [LARGE SCALE GENOMIC DNA]</scope>
    <source>
        <strain evidence="6 7">MER_TA_151</strain>
    </source>
</reference>
<dbReference type="GO" id="GO:0046872">
    <property type="term" value="F:metal ion binding"/>
    <property type="evidence" value="ECO:0007669"/>
    <property type="project" value="UniProtKB-KW"/>
</dbReference>
<dbReference type="EMBL" id="VYKL01000023">
    <property type="protein sequence ID" value="KAA9022306.1"/>
    <property type="molecule type" value="Genomic_DNA"/>
</dbReference>
<dbReference type="InterPro" id="IPR050554">
    <property type="entry name" value="Met_Synthase/Corrinoid"/>
</dbReference>
<evidence type="ECO:0000313" key="7">
    <source>
        <dbReference type="Proteomes" id="UP000326671"/>
    </source>
</evidence>
<feature type="domain" description="Methyl-accepting transducer" evidence="4">
    <location>
        <begin position="110"/>
        <end position="246"/>
    </location>
</feature>
<dbReference type="GO" id="GO:0008705">
    <property type="term" value="F:methionine synthase activity"/>
    <property type="evidence" value="ECO:0007669"/>
    <property type="project" value="TreeGrafter"/>
</dbReference>
<name>A0A5J5HMI5_9BACI</name>
<comment type="caution">
    <text evidence="6">The sequence shown here is derived from an EMBL/GenBank/DDBJ whole genome shotgun (WGS) entry which is preliminary data.</text>
</comment>